<gene>
    <name evidence="2" type="ORF">Q8852_00650</name>
</gene>
<feature type="transmembrane region" description="Helical" evidence="1">
    <location>
        <begin position="59"/>
        <end position="83"/>
    </location>
</feature>
<name>A0ABY9HAN8_9MOLU</name>
<dbReference type="RefSeq" id="WP_305938086.1">
    <property type="nucleotide sequence ID" value="NZ_CP132191.1"/>
</dbReference>
<keyword evidence="1" id="KW-0812">Transmembrane</keyword>
<sequence length="245" mass="28237">MFEKIFKIGKKQQFSKYQFVANIISLIFAGISLVSWFVALGYNVNIINNTGEYHNIDNYGTLICLFMVLIGIISTIIFASLYFKFGNIDKKWVIFISTASALISISFILYAPILSWDMNSKAINNGKITLVDALFLFWSSFSFEVSISFWVSYFSLIVAYIFRSSNREVLWIILLPILVVIGLVVAILLIMGGKKDSSSRSNSHYAPNCREHHCDKCHSYIKYKLQKNQKPKVPYWKVDEYYMDK</sequence>
<keyword evidence="3" id="KW-1185">Reference proteome</keyword>
<keyword evidence="1" id="KW-0472">Membrane</keyword>
<evidence type="ECO:0000313" key="2">
    <source>
        <dbReference type="EMBL" id="WLP85657.1"/>
    </source>
</evidence>
<evidence type="ECO:0000256" key="1">
    <source>
        <dbReference type="SAM" id="Phobius"/>
    </source>
</evidence>
<keyword evidence="1" id="KW-1133">Transmembrane helix</keyword>
<organism evidence="2 3">
    <name type="scientific">Mycoplasma seminis</name>
    <dbReference type="NCBI Taxonomy" id="512749"/>
    <lineage>
        <taxon>Bacteria</taxon>
        <taxon>Bacillati</taxon>
        <taxon>Mycoplasmatota</taxon>
        <taxon>Mollicutes</taxon>
        <taxon>Mycoplasmataceae</taxon>
        <taxon>Mycoplasma</taxon>
    </lineage>
</organism>
<feature type="transmembrane region" description="Helical" evidence="1">
    <location>
        <begin position="169"/>
        <end position="191"/>
    </location>
</feature>
<dbReference type="Proteomes" id="UP001237011">
    <property type="component" value="Chromosome"/>
</dbReference>
<feature type="transmembrane region" description="Helical" evidence="1">
    <location>
        <begin position="133"/>
        <end position="162"/>
    </location>
</feature>
<feature type="transmembrane region" description="Helical" evidence="1">
    <location>
        <begin position="20"/>
        <end position="39"/>
    </location>
</feature>
<protein>
    <recommendedName>
        <fullName evidence="4">Yip1 domain-containing protein</fullName>
    </recommendedName>
</protein>
<evidence type="ECO:0008006" key="4">
    <source>
        <dbReference type="Google" id="ProtNLM"/>
    </source>
</evidence>
<accession>A0ABY9HAN8</accession>
<feature type="transmembrane region" description="Helical" evidence="1">
    <location>
        <begin position="92"/>
        <end position="113"/>
    </location>
</feature>
<reference evidence="2" key="1">
    <citation type="submission" date="2023-08" db="EMBL/GenBank/DDBJ databases">
        <title>Complete genome sequence of Mycoplasma seminis 2200.</title>
        <authorList>
            <person name="Spergser J."/>
        </authorList>
    </citation>
    <scope>NUCLEOTIDE SEQUENCE [LARGE SCALE GENOMIC DNA]</scope>
    <source>
        <strain evidence="2">2200</strain>
    </source>
</reference>
<dbReference type="EMBL" id="CP132191">
    <property type="protein sequence ID" value="WLP85657.1"/>
    <property type="molecule type" value="Genomic_DNA"/>
</dbReference>
<evidence type="ECO:0000313" key="3">
    <source>
        <dbReference type="Proteomes" id="UP001237011"/>
    </source>
</evidence>
<proteinExistence type="predicted"/>